<evidence type="ECO:0000313" key="2">
    <source>
        <dbReference type="EMBL" id="UVE51425.1"/>
    </source>
</evidence>
<reference evidence="2" key="1">
    <citation type="submission" date="2021-07" db="EMBL/GenBank/DDBJ databases">
        <title>Studies on halocins as antimicrobial molecules from haloarchaea.</title>
        <authorList>
            <person name="Kumar S."/>
            <person name="Khare S.K."/>
        </authorList>
    </citation>
    <scope>NUCLEOTIDE SEQUENCE</scope>
    <source>
        <strain evidence="2">NCIM 5678</strain>
    </source>
</reference>
<name>A0ABY5RJS6_HALLR</name>
<keyword evidence="3" id="KW-1185">Reference proteome</keyword>
<dbReference type="InterPro" id="IPR036390">
    <property type="entry name" value="WH_DNA-bd_sf"/>
</dbReference>
<dbReference type="InterPro" id="IPR036388">
    <property type="entry name" value="WH-like_DNA-bd_sf"/>
</dbReference>
<dbReference type="RefSeq" id="WP_258303168.1">
    <property type="nucleotide sequence ID" value="NZ_CP078063.1"/>
</dbReference>
<dbReference type="EMBL" id="CP078063">
    <property type="protein sequence ID" value="UVE51425.1"/>
    <property type="molecule type" value="Genomic_DNA"/>
</dbReference>
<dbReference type="Gene3D" id="1.10.10.10">
    <property type="entry name" value="Winged helix-like DNA-binding domain superfamily/Winged helix DNA-binding domain"/>
    <property type="match status" value="1"/>
</dbReference>
<organism evidence="2 3">
    <name type="scientific">Haloferax larsenii</name>
    <dbReference type="NCBI Taxonomy" id="302484"/>
    <lineage>
        <taxon>Archaea</taxon>
        <taxon>Methanobacteriati</taxon>
        <taxon>Methanobacteriota</taxon>
        <taxon>Stenosarchaea group</taxon>
        <taxon>Halobacteria</taxon>
        <taxon>Halobacteriales</taxon>
        <taxon>Haloferacaceae</taxon>
        <taxon>Haloferax</taxon>
    </lineage>
</organism>
<dbReference type="InterPro" id="IPR005471">
    <property type="entry name" value="Tscrpt_reg_IclR_N"/>
</dbReference>
<sequence>MQLPIDDRILEVLSSSGLILSPTIIAENIEKSREEVSRRLSVLTEHGLVEKIRRGRYRIDDLGEGYLTGDLDVSELEETNS</sequence>
<evidence type="ECO:0000259" key="1">
    <source>
        <dbReference type="Pfam" id="PF09339"/>
    </source>
</evidence>
<feature type="domain" description="HTH iclR-type" evidence="1">
    <location>
        <begin position="8"/>
        <end position="51"/>
    </location>
</feature>
<proteinExistence type="predicted"/>
<dbReference type="GeneID" id="74528427"/>
<dbReference type="Proteomes" id="UP001058330">
    <property type="component" value="Chromosome"/>
</dbReference>
<dbReference type="Pfam" id="PF09339">
    <property type="entry name" value="HTH_IclR"/>
    <property type="match status" value="1"/>
</dbReference>
<protein>
    <submittedName>
        <fullName evidence="2">Helix-turn-helix domain-containing protein</fullName>
    </submittedName>
</protein>
<accession>A0ABY5RJS6</accession>
<evidence type="ECO:0000313" key="3">
    <source>
        <dbReference type="Proteomes" id="UP001058330"/>
    </source>
</evidence>
<dbReference type="SUPFAM" id="SSF46785">
    <property type="entry name" value="Winged helix' DNA-binding domain"/>
    <property type="match status" value="1"/>
</dbReference>
<gene>
    <name evidence="2" type="ORF">KU306_05980</name>
</gene>